<feature type="region of interest" description="Disordered" evidence="1">
    <location>
        <begin position="340"/>
        <end position="371"/>
    </location>
</feature>
<evidence type="ECO:0000256" key="1">
    <source>
        <dbReference type="SAM" id="MobiDB-lite"/>
    </source>
</evidence>
<proteinExistence type="predicted"/>
<dbReference type="Proteomes" id="UP001301769">
    <property type="component" value="Unassembled WGS sequence"/>
</dbReference>
<accession>A0AAN6YIY0</accession>
<dbReference type="EMBL" id="MU858052">
    <property type="protein sequence ID" value="KAK4218585.1"/>
    <property type="molecule type" value="Genomic_DNA"/>
</dbReference>
<feature type="region of interest" description="Disordered" evidence="1">
    <location>
        <begin position="390"/>
        <end position="428"/>
    </location>
</feature>
<feature type="compositionally biased region" description="Polar residues" evidence="1">
    <location>
        <begin position="393"/>
        <end position="405"/>
    </location>
</feature>
<feature type="compositionally biased region" description="Basic and acidic residues" evidence="1">
    <location>
        <begin position="351"/>
        <end position="360"/>
    </location>
</feature>
<feature type="compositionally biased region" description="Low complexity" evidence="1">
    <location>
        <begin position="463"/>
        <end position="473"/>
    </location>
</feature>
<reference evidence="2" key="2">
    <citation type="submission" date="2023-05" db="EMBL/GenBank/DDBJ databases">
        <authorList>
            <consortium name="Lawrence Berkeley National Laboratory"/>
            <person name="Steindorff A."/>
            <person name="Hensen N."/>
            <person name="Bonometti L."/>
            <person name="Westerberg I."/>
            <person name="Brannstrom I.O."/>
            <person name="Guillou S."/>
            <person name="Cros-Aarteil S."/>
            <person name="Calhoun S."/>
            <person name="Haridas S."/>
            <person name="Kuo A."/>
            <person name="Mondo S."/>
            <person name="Pangilinan J."/>
            <person name="Riley R."/>
            <person name="Labutti K."/>
            <person name="Andreopoulos B."/>
            <person name="Lipzen A."/>
            <person name="Chen C."/>
            <person name="Yanf M."/>
            <person name="Daum C."/>
            <person name="Ng V."/>
            <person name="Clum A."/>
            <person name="Ohm R."/>
            <person name="Martin F."/>
            <person name="Silar P."/>
            <person name="Natvig D."/>
            <person name="Lalanne C."/>
            <person name="Gautier V."/>
            <person name="Ament-Velasquez S.L."/>
            <person name="Kruys A."/>
            <person name="Hutchinson M.I."/>
            <person name="Powell A.J."/>
            <person name="Barry K."/>
            <person name="Miller A.N."/>
            <person name="Grigoriev I.V."/>
            <person name="Debuchy R."/>
            <person name="Gladieux P."/>
            <person name="Thoren M.H."/>
            <person name="Johannesson H."/>
        </authorList>
    </citation>
    <scope>NUCLEOTIDE SEQUENCE</scope>
    <source>
        <strain evidence="2">PSN293</strain>
    </source>
</reference>
<reference evidence="2" key="1">
    <citation type="journal article" date="2023" name="Mol. Phylogenet. Evol.">
        <title>Genome-scale phylogeny and comparative genomics of the fungal order Sordariales.</title>
        <authorList>
            <person name="Hensen N."/>
            <person name="Bonometti L."/>
            <person name="Westerberg I."/>
            <person name="Brannstrom I.O."/>
            <person name="Guillou S."/>
            <person name="Cros-Aarteil S."/>
            <person name="Calhoun S."/>
            <person name="Haridas S."/>
            <person name="Kuo A."/>
            <person name="Mondo S."/>
            <person name="Pangilinan J."/>
            <person name="Riley R."/>
            <person name="LaButti K."/>
            <person name="Andreopoulos B."/>
            <person name="Lipzen A."/>
            <person name="Chen C."/>
            <person name="Yan M."/>
            <person name="Daum C."/>
            <person name="Ng V."/>
            <person name="Clum A."/>
            <person name="Steindorff A."/>
            <person name="Ohm R.A."/>
            <person name="Martin F."/>
            <person name="Silar P."/>
            <person name="Natvig D.O."/>
            <person name="Lalanne C."/>
            <person name="Gautier V."/>
            <person name="Ament-Velasquez S.L."/>
            <person name="Kruys A."/>
            <person name="Hutchinson M.I."/>
            <person name="Powell A.J."/>
            <person name="Barry K."/>
            <person name="Miller A.N."/>
            <person name="Grigoriev I.V."/>
            <person name="Debuchy R."/>
            <person name="Gladieux P."/>
            <person name="Hiltunen Thoren M."/>
            <person name="Johannesson H."/>
        </authorList>
    </citation>
    <scope>NUCLEOTIDE SEQUENCE</scope>
    <source>
        <strain evidence="2">PSN293</strain>
    </source>
</reference>
<comment type="caution">
    <text evidence="2">The sequence shown here is derived from an EMBL/GenBank/DDBJ whole genome shotgun (WGS) entry which is preliminary data.</text>
</comment>
<dbReference type="AlphaFoldDB" id="A0AAN6YIY0"/>
<feature type="region of interest" description="Disordered" evidence="1">
    <location>
        <begin position="463"/>
        <end position="507"/>
    </location>
</feature>
<feature type="compositionally biased region" description="Polar residues" evidence="1">
    <location>
        <begin position="99"/>
        <end position="110"/>
    </location>
</feature>
<gene>
    <name evidence="2" type="ORF">QBC37DRAFT_189664</name>
</gene>
<sequence>MRTLGSMLAETYASWVRSVSTCCGFEEKPRYDSEKSIHVLHDQPVFIPPPSAEPLWTSEQTYEKTFERERGRSFGQRSGSQNSHRSRRRWLSRSSSSRKPQISNPSNFRHLQSDSFQYPAAQPRPRPVSFRPLQLSIYQPDNRLSSLLPYFDSTECNIATPPPAHTAGSKQWEASSPTFDNDRSYSSMSFHIPRKHTREGSNMSRSPVTPPTIPTKSRARAHTAPGAEPILERIASAMIEKEKLQSEIDSIVERQSLYISSRPSTAYGVADLEPMPSIPALPAAAPSFAERLSVDDRPRTAPQQTTVYTQEQTMALAAAAFNSHPPQVTPSYSRVRVGVDRSGSPMTTPRQEFRNDETFDRPLAPPLPLVLRPPLRKKKSFSRVSNWLFPAGSSPNLTTSNSDDPFQQRGREISRDSVTNQPRPIKEGDGFYQCIAPPNATMSATEHLYDGFGFGSPGMMETNTVSSVSSSTWETDEDDDDDEKRTVPTTTCQSPGSSPVVQNTPKHTPTIQRTATFGGKPAYAGAALDGVMNTPSITTTNEIIVPAVQPGLAVPVNGHRPQSVGVAF</sequence>
<organism evidence="2 3">
    <name type="scientific">Rhypophila decipiens</name>
    <dbReference type="NCBI Taxonomy" id="261697"/>
    <lineage>
        <taxon>Eukaryota</taxon>
        <taxon>Fungi</taxon>
        <taxon>Dikarya</taxon>
        <taxon>Ascomycota</taxon>
        <taxon>Pezizomycotina</taxon>
        <taxon>Sordariomycetes</taxon>
        <taxon>Sordariomycetidae</taxon>
        <taxon>Sordariales</taxon>
        <taxon>Naviculisporaceae</taxon>
        <taxon>Rhypophila</taxon>
    </lineage>
</organism>
<protein>
    <submittedName>
        <fullName evidence="2">Uncharacterized protein</fullName>
    </submittedName>
</protein>
<evidence type="ECO:0000313" key="3">
    <source>
        <dbReference type="Proteomes" id="UP001301769"/>
    </source>
</evidence>
<name>A0AAN6YIY0_9PEZI</name>
<feature type="region of interest" description="Disordered" evidence="1">
    <location>
        <begin position="196"/>
        <end position="223"/>
    </location>
</feature>
<feature type="compositionally biased region" description="Polar residues" evidence="1">
    <location>
        <begin position="487"/>
        <end position="507"/>
    </location>
</feature>
<evidence type="ECO:0000313" key="2">
    <source>
        <dbReference type="EMBL" id="KAK4218585.1"/>
    </source>
</evidence>
<feature type="region of interest" description="Disordered" evidence="1">
    <location>
        <begin position="67"/>
        <end position="110"/>
    </location>
</feature>
<keyword evidence="3" id="KW-1185">Reference proteome</keyword>